<feature type="compositionally biased region" description="Basic and acidic residues" evidence="2">
    <location>
        <begin position="11"/>
        <end position="24"/>
    </location>
</feature>
<gene>
    <name evidence="4" type="ORF">M427DRAFT_55147</name>
</gene>
<dbReference type="InterPro" id="IPR019446">
    <property type="entry name" value="BMT5-like"/>
</dbReference>
<dbReference type="PROSITE" id="PS00028">
    <property type="entry name" value="ZINC_FINGER_C2H2_1"/>
    <property type="match status" value="2"/>
</dbReference>
<keyword evidence="5" id="KW-1185">Reference proteome</keyword>
<dbReference type="SUPFAM" id="SSF53335">
    <property type="entry name" value="S-adenosyl-L-methionine-dependent methyltransferases"/>
    <property type="match status" value="1"/>
</dbReference>
<dbReference type="GO" id="GO:0008270">
    <property type="term" value="F:zinc ion binding"/>
    <property type="evidence" value="ECO:0007669"/>
    <property type="project" value="UniProtKB-KW"/>
</dbReference>
<dbReference type="PROSITE" id="PS50157">
    <property type="entry name" value="ZINC_FINGER_C2H2_2"/>
    <property type="match status" value="1"/>
</dbReference>
<feature type="region of interest" description="Disordered" evidence="2">
    <location>
        <begin position="258"/>
        <end position="278"/>
    </location>
</feature>
<feature type="domain" description="C2H2-type" evidence="3">
    <location>
        <begin position="347"/>
        <end position="375"/>
    </location>
</feature>
<feature type="region of interest" description="Disordered" evidence="2">
    <location>
        <begin position="59"/>
        <end position="84"/>
    </location>
</feature>
<evidence type="ECO:0000256" key="2">
    <source>
        <dbReference type="SAM" id="MobiDB-lite"/>
    </source>
</evidence>
<evidence type="ECO:0000256" key="1">
    <source>
        <dbReference type="PROSITE-ProRule" id="PRU00042"/>
    </source>
</evidence>
<dbReference type="SMART" id="SM00355">
    <property type="entry name" value="ZnF_C2H2"/>
    <property type="match status" value="3"/>
</dbReference>
<dbReference type="Pfam" id="PF00096">
    <property type="entry name" value="zf-C2H2"/>
    <property type="match status" value="1"/>
</dbReference>
<dbReference type="PANTHER" id="PTHR11538">
    <property type="entry name" value="PHENYLALANYL-TRNA SYNTHETASE"/>
    <property type="match status" value="1"/>
</dbReference>
<dbReference type="InterPro" id="IPR013087">
    <property type="entry name" value="Znf_C2H2_type"/>
</dbReference>
<dbReference type="AlphaFoldDB" id="A0A139AJ33"/>
<dbReference type="OMA" id="FHQVTLH"/>
<dbReference type="InterPro" id="IPR029063">
    <property type="entry name" value="SAM-dependent_MTases_sf"/>
</dbReference>
<feature type="compositionally biased region" description="Polar residues" evidence="2">
    <location>
        <begin position="1"/>
        <end position="10"/>
    </location>
</feature>
<keyword evidence="1" id="KW-0862">Zinc</keyword>
<feature type="region of interest" description="Disordered" evidence="2">
    <location>
        <begin position="1"/>
        <end position="24"/>
    </location>
</feature>
<organism evidence="4 5">
    <name type="scientific">Gonapodya prolifera (strain JEL478)</name>
    <name type="common">Monoblepharis prolifera</name>
    <dbReference type="NCBI Taxonomy" id="1344416"/>
    <lineage>
        <taxon>Eukaryota</taxon>
        <taxon>Fungi</taxon>
        <taxon>Fungi incertae sedis</taxon>
        <taxon>Chytridiomycota</taxon>
        <taxon>Chytridiomycota incertae sedis</taxon>
        <taxon>Monoblepharidomycetes</taxon>
        <taxon>Monoblepharidales</taxon>
        <taxon>Gonapodyaceae</taxon>
        <taxon>Gonapodya</taxon>
    </lineage>
</organism>
<keyword evidence="1" id="KW-0479">Metal-binding</keyword>
<dbReference type="EMBL" id="KQ965750">
    <property type="protein sequence ID" value="KXS16806.1"/>
    <property type="molecule type" value="Genomic_DNA"/>
</dbReference>
<name>A0A139AJ33_GONPJ</name>
<dbReference type="Proteomes" id="UP000070544">
    <property type="component" value="Unassembled WGS sequence"/>
</dbReference>
<keyword evidence="1" id="KW-0863">Zinc-finger</keyword>
<dbReference type="STRING" id="1344416.A0A139AJ33"/>
<dbReference type="GO" id="GO:0070475">
    <property type="term" value="P:rRNA base methylation"/>
    <property type="evidence" value="ECO:0007669"/>
    <property type="project" value="InterPro"/>
</dbReference>
<evidence type="ECO:0000313" key="5">
    <source>
        <dbReference type="Proteomes" id="UP000070544"/>
    </source>
</evidence>
<feature type="region of interest" description="Disordered" evidence="2">
    <location>
        <begin position="418"/>
        <end position="468"/>
    </location>
</feature>
<dbReference type="PANTHER" id="PTHR11538:SF26">
    <property type="entry name" value="FERREDOXIN-FOLD ANTICODON-BINDING DOMAIN-CONTAINING PROTEIN 1"/>
    <property type="match status" value="1"/>
</dbReference>
<accession>A0A139AJ33</accession>
<dbReference type="Gene3D" id="3.40.50.150">
    <property type="entry name" value="Vaccinia Virus protein VP39"/>
    <property type="match status" value="1"/>
</dbReference>
<feature type="compositionally biased region" description="Basic and acidic residues" evidence="2">
    <location>
        <begin position="59"/>
        <end position="76"/>
    </location>
</feature>
<dbReference type="GO" id="GO:0070042">
    <property type="term" value="F:rRNA (uridine-N3-)-methyltransferase activity"/>
    <property type="evidence" value="ECO:0007669"/>
    <property type="project" value="InterPro"/>
</dbReference>
<dbReference type="Pfam" id="PF10354">
    <property type="entry name" value="BMT5-like"/>
    <property type="match status" value="1"/>
</dbReference>
<evidence type="ECO:0000313" key="4">
    <source>
        <dbReference type="EMBL" id="KXS16806.1"/>
    </source>
</evidence>
<dbReference type="Gene3D" id="3.30.160.60">
    <property type="entry name" value="Classic Zinc Finger"/>
    <property type="match status" value="1"/>
</dbReference>
<evidence type="ECO:0000259" key="3">
    <source>
        <dbReference type="PROSITE" id="PS50157"/>
    </source>
</evidence>
<feature type="region of interest" description="Disordered" evidence="2">
    <location>
        <begin position="300"/>
        <end position="322"/>
    </location>
</feature>
<protein>
    <recommendedName>
        <fullName evidence="3">C2H2-type domain-containing protein</fullName>
    </recommendedName>
</protein>
<proteinExistence type="predicted"/>
<dbReference type="OrthoDB" id="273345at2759"/>
<reference evidence="4 5" key="1">
    <citation type="journal article" date="2015" name="Genome Biol. Evol.">
        <title>Phylogenomic analyses indicate that early fungi evolved digesting cell walls of algal ancestors of land plants.</title>
        <authorList>
            <person name="Chang Y."/>
            <person name="Wang S."/>
            <person name="Sekimoto S."/>
            <person name="Aerts A.L."/>
            <person name="Choi C."/>
            <person name="Clum A."/>
            <person name="LaButti K.M."/>
            <person name="Lindquist E.A."/>
            <person name="Yee Ngan C."/>
            <person name="Ohm R.A."/>
            <person name="Salamov A.A."/>
            <person name="Grigoriev I.V."/>
            <person name="Spatafora J.W."/>
            <person name="Berbee M.L."/>
        </authorList>
    </citation>
    <scope>NUCLEOTIDE SEQUENCE [LARGE SCALE GENOMIC DNA]</scope>
    <source>
        <strain evidence="4 5">JEL478</strain>
    </source>
</reference>
<sequence>MPALQDSQQGDADRVEHDGRSLHEIEPSQRISRVLVLGDGNFSFSLAVARFLWGEDGARGRTERKNGDRRHTTREDQDQDPDGTLRVDAMDSPYARALMDAGSGKTPAHEYFHLPPRDESLHITTTSFDTYEQVCSKYHDARGIIERLGRYQGLLHVRHEVNAWELEKLELQAPLGLDFIVWNHPHLGTEDFRLHRFLLAHFFKSAFSALKPGGRVLVSLVHGQDARWEITEQAVRSGFVLEHVEPFKEHLFPGYEPKRNRTGASFKNSGTKRHTGQDMNSSVWRFLKPVGTKVVSETVPAGETVEDQKNEDAEQSAVASVSSSKGLTAVPVEPLQARGVEAKGEPFQCSQCGKVLTSARGLKSHIQGVHTLNKYGSNWRPDMERSIACGHPGCDKKFALEEAAWQHRVNKHTSVENTELDGIPDARAAPPTRISAESGYPPADQSEPPFGSVDVGHGADAEPASMTAGDTDGEFTYYPCPTCGQAVVRRTWGMLLHLEQLKPVLGLDMRCPTASCGRTFIEGRALVQHYKFCRVGGWKGSA</sequence>
<dbReference type="GO" id="GO:0005737">
    <property type="term" value="C:cytoplasm"/>
    <property type="evidence" value="ECO:0007669"/>
    <property type="project" value="TreeGrafter"/>
</dbReference>